<gene>
    <name evidence="1" type="ORF">FIBSPDRAFT_489343</name>
</gene>
<accession>A0A166KU34</accession>
<dbReference type="AlphaFoldDB" id="A0A166KU34"/>
<name>A0A166KU34_9AGAM</name>
<dbReference type="EMBL" id="KV417541">
    <property type="protein sequence ID" value="KZP22252.1"/>
    <property type="molecule type" value="Genomic_DNA"/>
</dbReference>
<keyword evidence="2" id="KW-1185">Reference proteome</keyword>
<proteinExistence type="predicted"/>
<evidence type="ECO:0000313" key="2">
    <source>
        <dbReference type="Proteomes" id="UP000076532"/>
    </source>
</evidence>
<organism evidence="1 2">
    <name type="scientific">Athelia psychrophila</name>
    <dbReference type="NCBI Taxonomy" id="1759441"/>
    <lineage>
        <taxon>Eukaryota</taxon>
        <taxon>Fungi</taxon>
        <taxon>Dikarya</taxon>
        <taxon>Basidiomycota</taxon>
        <taxon>Agaricomycotina</taxon>
        <taxon>Agaricomycetes</taxon>
        <taxon>Agaricomycetidae</taxon>
        <taxon>Atheliales</taxon>
        <taxon>Atheliaceae</taxon>
        <taxon>Athelia</taxon>
    </lineage>
</organism>
<reference evidence="1 2" key="1">
    <citation type="journal article" date="2016" name="Mol. Biol. Evol.">
        <title>Comparative Genomics of Early-Diverging Mushroom-Forming Fungi Provides Insights into the Origins of Lignocellulose Decay Capabilities.</title>
        <authorList>
            <person name="Nagy L.G."/>
            <person name="Riley R."/>
            <person name="Tritt A."/>
            <person name="Adam C."/>
            <person name="Daum C."/>
            <person name="Floudas D."/>
            <person name="Sun H."/>
            <person name="Yadav J.S."/>
            <person name="Pangilinan J."/>
            <person name="Larsson K.H."/>
            <person name="Matsuura K."/>
            <person name="Barry K."/>
            <person name="Labutti K."/>
            <person name="Kuo R."/>
            <person name="Ohm R.A."/>
            <person name="Bhattacharya S.S."/>
            <person name="Shirouzu T."/>
            <person name="Yoshinaga Y."/>
            <person name="Martin F.M."/>
            <person name="Grigoriev I.V."/>
            <person name="Hibbett D.S."/>
        </authorList>
    </citation>
    <scope>NUCLEOTIDE SEQUENCE [LARGE SCALE GENOMIC DNA]</scope>
    <source>
        <strain evidence="1 2">CBS 109695</strain>
    </source>
</reference>
<dbReference type="Proteomes" id="UP000076532">
    <property type="component" value="Unassembled WGS sequence"/>
</dbReference>
<sequence>MPELRNLIGEALDFNFKDSAKGVADVGRKYLSQAVQIIAICRAIDLSKLDTREKRKTLERVHSSIQAALDSVKVTKLCSDSQDTKRAKLAKAVATLIDNAETLGLEKEDIEKTMDIAREKDNKTAKRWIPIMQAHQIQQVNQLFLSFKYFPQLDLIAAE</sequence>
<protein>
    <submittedName>
        <fullName evidence="1">Uncharacterized protein</fullName>
    </submittedName>
</protein>
<evidence type="ECO:0000313" key="1">
    <source>
        <dbReference type="EMBL" id="KZP22252.1"/>
    </source>
</evidence>